<gene>
    <name evidence="3" type="ORF">CIK91_13850</name>
    <name evidence="2" type="ORF">PRRU23_25460</name>
</gene>
<proteinExistence type="predicted"/>
<dbReference type="EMBL" id="BPTR01000001">
    <property type="protein sequence ID" value="GJG28846.1"/>
    <property type="molecule type" value="Genomic_DNA"/>
</dbReference>
<dbReference type="AlphaFoldDB" id="A0AA37HY60"/>
<sequence length="130" mass="14182">MKVTRLLPLSVVSLMLSALTLVSCSYEESMQLCKVEVQLQYPANSISAYAGAPVLLTDATASVFVDSTNTEGKAVFQVPPGIYQVSSSDTYLTYDYRYILNGVKSQLIISPDSSNQIQLPLTVSTKRIVH</sequence>
<feature type="chain" id="PRO_5041222448" description="Lipoprotein" evidence="1">
    <location>
        <begin position="26"/>
        <end position="130"/>
    </location>
</feature>
<keyword evidence="1" id="KW-0732">Signal</keyword>
<dbReference type="GeneID" id="72478262"/>
<accession>A0AA37HY60</accession>
<evidence type="ECO:0000313" key="2">
    <source>
        <dbReference type="EMBL" id="GJG28846.1"/>
    </source>
</evidence>
<keyword evidence="4" id="KW-1185">Reference proteome</keyword>
<evidence type="ECO:0000256" key="1">
    <source>
        <dbReference type="SAM" id="SignalP"/>
    </source>
</evidence>
<evidence type="ECO:0000313" key="5">
    <source>
        <dbReference type="Proteomes" id="UP000887043"/>
    </source>
</evidence>
<dbReference type="Proteomes" id="UP000887043">
    <property type="component" value="Unassembled WGS sequence"/>
</dbReference>
<protein>
    <recommendedName>
        <fullName evidence="6">Lipoprotein</fullName>
    </recommendedName>
</protein>
<evidence type="ECO:0000313" key="3">
    <source>
        <dbReference type="EMBL" id="OYP53054.1"/>
    </source>
</evidence>
<evidence type="ECO:0000313" key="4">
    <source>
        <dbReference type="Proteomes" id="UP000216189"/>
    </source>
</evidence>
<dbReference type="RefSeq" id="WP_006281656.1">
    <property type="nucleotide sequence ID" value="NZ_BPTR01000001.1"/>
</dbReference>
<reference evidence="2" key="2">
    <citation type="submission" date="2021-08" db="EMBL/GenBank/DDBJ databases">
        <title>Prevotella lacticifex sp. nov., isolated from rumen of cow.</title>
        <authorList>
            <person name="Shinkai T."/>
            <person name="Ikeyama N."/>
            <person name="Kumagai M."/>
            <person name="Ohmori H."/>
            <person name="Sakamoto M."/>
            <person name="Ohkuma M."/>
            <person name="Mitsumori M."/>
        </authorList>
    </citation>
    <scope>NUCLEOTIDE SEQUENCE</scope>
    <source>
        <strain evidence="2">DSM 11371</strain>
    </source>
</reference>
<evidence type="ECO:0008006" key="6">
    <source>
        <dbReference type="Google" id="ProtNLM"/>
    </source>
</evidence>
<dbReference type="PROSITE" id="PS51257">
    <property type="entry name" value="PROKAR_LIPOPROTEIN"/>
    <property type="match status" value="1"/>
</dbReference>
<organism evidence="2 5">
    <name type="scientific">Segatella bryantii</name>
    <name type="common">Prevotella bryantii</name>
    <dbReference type="NCBI Taxonomy" id="77095"/>
    <lineage>
        <taxon>Bacteria</taxon>
        <taxon>Pseudomonadati</taxon>
        <taxon>Bacteroidota</taxon>
        <taxon>Bacteroidia</taxon>
        <taxon>Bacteroidales</taxon>
        <taxon>Prevotellaceae</taxon>
        <taxon>Segatella</taxon>
    </lineage>
</organism>
<dbReference type="EMBL" id="NPJF01000073">
    <property type="protein sequence ID" value="OYP53054.1"/>
    <property type="molecule type" value="Genomic_DNA"/>
</dbReference>
<dbReference type="Proteomes" id="UP000216189">
    <property type="component" value="Unassembled WGS sequence"/>
</dbReference>
<reference evidence="3 4" key="1">
    <citation type="submission" date="2017-08" db="EMBL/GenBank/DDBJ databases">
        <title>Comparative genomics of non-oral Prevotella species.</title>
        <authorList>
            <person name="Accetto T."/>
            <person name="Nograsek B."/>
            <person name="Avgustin G."/>
        </authorList>
    </citation>
    <scope>NUCLEOTIDE SEQUENCE [LARGE SCALE GENOMIC DNA]</scope>
    <source>
        <strain evidence="3 4">TC1-1</strain>
    </source>
</reference>
<name>A0AA37HY60_SEGBR</name>
<comment type="caution">
    <text evidence="2">The sequence shown here is derived from an EMBL/GenBank/DDBJ whole genome shotgun (WGS) entry which is preliminary data.</text>
</comment>
<feature type="signal peptide" evidence="1">
    <location>
        <begin position="1"/>
        <end position="25"/>
    </location>
</feature>